<keyword evidence="3" id="KW-0133">Cell shape</keyword>
<dbReference type="InterPro" id="IPR016181">
    <property type="entry name" value="Acyl_CoA_acyltransferase"/>
</dbReference>
<dbReference type="PANTHER" id="PTHR36174:SF1">
    <property type="entry name" value="LIPID II:GLYCINE GLYCYLTRANSFERASE"/>
    <property type="match status" value="1"/>
</dbReference>
<dbReference type="GO" id="GO:0008360">
    <property type="term" value="P:regulation of cell shape"/>
    <property type="evidence" value="ECO:0007669"/>
    <property type="project" value="UniProtKB-KW"/>
</dbReference>
<sequence>MSDFHYENYLKSIRAVRRQEVKKAAVELSETDEVALFIDIYAKTFERQGIVVSPQQLELVRSITASAMENGFGRLAKAINGDGVASMTLFVYDARCAYYLFGANNPAQRHTGASSALMVDNIRAMAEIGMSRLDFVGINSPNRGDYKLSFNPDIVHYHEVHLVRGNQLDA</sequence>
<evidence type="ECO:0000256" key="1">
    <source>
        <dbReference type="ARBA" id="ARBA00009943"/>
    </source>
</evidence>
<evidence type="ECO:0000313" key="8">
    <source>
        <dbReference type="EMBL" id="ASJ25642.1"/>
    </source>
</evidence>
<dbReference type="EMBL" id="CP022115">
    <property type="protein sequence ID" value="ASJ25642.1"/>
    <property type="molecule type" value="Genomic_DNA"/>
</dbReference>
<dbReference type="GO" id="GO:0016755">
    <property type="term" value="F:aminoacyltransferase activity"/>
    <property type="evidence" value="ECO:0007669"/>
    <property type="project" value="InterPro"/>
</dbReference>
<evidence type="ECO:0000256" key="5">
    <source>
        <dbReference type="ARBA" id="ARBA00023315"/>
    </source>
</evidence>
<feature type="domain" description="BioF2-like acetyltransferase" evidence="7">
    <location>
        <begin position="12"/>
        <end position="147"/>
    </location>
</feature>
<organism evidence="8 9">
    <name type="scientific">Laribacter hongkongensis</name>
    <dbReference type="NCBI Taxonomy" id="168471"/>
    <lineage>
        <taxon>Bacteria</taxon>
        <taxon>Pseudomonadati</taxon>
        <taxon>Pseudomonadota</taxon>
        <taxon>Betaproteobacteria</taxon>
        <taxon>Neisseriales</taxon>
        <taxon>Aquaspirillaceae</taxon>
        <taxon>Laribacter</taxon>
    </lineage>
</organism>
<protein>
    <submittedName>
        <fullName evidence="8">Acetyltransf_6 domain containing protein</fullName>
    </submittedName>
</protein>
<dbReference type="Proteomes" id="UP000197424">
    <property type="component" value="Chromosome"/>
</dbReference>
<keyword evidence="6" id="KW-0961">Cell wall biogenesis/degradation</keyword>
<dbReference type="PANTHER" id="PTHR36174">
    <property type="entry name" value="LIPID II:GLYCINE GLYCYLTRANSFERASE"/>
    <property type="match status" value="1"/>
</dbReference>
<keyword evidence="4" id="KW-0573">Peptidoglycan synthesis</keyword>
<dbReference type="GO" id="GO:0009252">
    <property type="term" value="P:peptidoglycan biosynthetic process"/>
    <property type="evidence" value="ECO:0007669"/>
    <property type="project" value="UniProtKB-KW"/>
</dbReference>
<proteinExistence type="inferred from homology"/>
<evidence type="ECO:0000313" key="9">
    <source>
        <dbReference type="Proteomes" id="UP000197424"/>
    </source>
</evidence>
<dbReference type="InterPro" id="IPR038740">
    <property type="entry name" value="BioF2-like_GNAT_dom"/>
</dbReference>
<dbReference type="Pfam" id="PF13480">
    <property type="entry name" value="Acetyltransf_6"/>
    <property type="match status" value="1"/>
</dbReference>
<evidence type="ECO:0000256" key="2">
    <source>
        <dbReference type="ARBA" id="ARBA00022679"/>
    </source>
</evidence>
<gene>
    <name evidence="8" type="ORF">LHGZ1_2811</name>
</gene>
<evidence type="ECO:0000259" key="7">
    <source>
        <dbReference type="Pfam" id="PF13480"/>
    </source>
</evidence>
<evidence type="ECO:0000256" key="3">
    <source>
        <dbReference type="ARBA" id="ARBA00022960"/>
    </source>
</evidence>
<dbReference type="Gene3D" id="3.40.630.30">
    <property type="match status" value="1"/>
</dbReference>
<dbReference type="PROSITE" id="PS51191">
    <property type="entry name" value="FEMABX"/>
    <property type="match status" value="1"/>
</dbReference>
<evidence type="ECO:0000256" key="6">
    <source>
        <dbReference type="ARBA" id="ARBA00023316"/>
    </source>
</evidence>
<dbReference type="SUPFAM" id="SSF55729">
    <property type="entry name" value="Acyl-CoA N-acyltransferases (Nat)"/>
    <property type="match status" value="1"/>
</dbReference>
<evidence type="ECO:0000256" key="4">
    <source>
        <dbReference type="ARBA" id="ARBA00022984"/>
    </source>
</evidence>
<dbReference type="InterPro" id="IPR050644">
    <property type="entry name" value="PG_Glycine_Bridge_Synth"/>
</dbReference>
<dbReference type="InterPro" id="IPR003447">
    <property type="entry name" value="FEMABX"/>
</dbReference>
<dbReference type="AlphaFoldDB" id="A0A248LLV1"/>
<comment type="similarity">
    <text evidence="1">Belongs to the FemABX family.</text>
</comment>
<dbReference type="GO" id="GO:0071555">
    <property type="term" value="P:cell wall organization"/>
    <property type="evidence" value="ECO:0007669"/>
    <property type="project" value="UniProtKB-KW"/>
</dbReference>
<keyword evidence="5" id="KW-0012">Acyltransferase</keyword>
<keyword evidence="2" id="KW-0808">Transferase</keyword>
<reference evidence="9" key="1">
    <citation type="submission" date="2017-06" db="EMBL/GenBank/DDBJ databases">
        <title>Whole genome sequence of Laribacter hongkongensis LHGZ1.</title>
        <authorList>
            <person name="Chen D."/>
            <person name="Wu H."/>
            <person name="Chen J."/>
        </authorList>
    </citation>
    <scope>NUCLEOTIDE SEQUENCE [LARGE SCALE GENOMIC DNA]</scope>
    <source>
        <strain evidence="9">LHGZ1</strain>
    </source>
</reference>
<accession>A0A248LLV1</accession>
<name>A0A248LLV1_9NEIS</name>